<reference evidence="1" key="1">
    <citation type="submission" date="2016-08" db="EMBL/GenBank/DDBJ databases">
        <authorList>
            <person name="Seilhamer J.J."/>
        </authorList>
    </citation>
    <scope>NUCLEOTIDE SEQUENCE</scope>
    <source>
        <strain evidence="1">86</strain>
    </source>
</reference>
<gene>
    <name evidence="1" type="ORF">KL86PLE_130168</name>
</gene>
<protein>
    <recommendedName>
        <fullName evidence="2">Capsule polysaccharide biosynthesis protein</fullName>
    </recommendedName>
</protein>
<dbReference type="RefSeq" id="WP_288199719.1">
    <property type="nucleotide sequence ID" value="NZ_LT608334.1"/>
</dbReference>
<evidence type="ECO:0000313" key="1">
    <source>
        <dbReference type="EMBL" id="SCM74312.1"/>
    </source>
</evidence>
<evidence type="ECO:0008006" key="2">
    <source>
        <dbReference type="Google" id="ProtNLM"/>
    </source>
</evidence>
<dbReference type="AlphaFoldDB" id="A0A212L9Q9"/>
<proteinExistence type="predicted"/>
<sequence>MPKSKLILTGDIFRPFLVNNRWESATWKNVRWLNGIIGSAASLAGWEVSTVSWDPALTRDHQDVDVREIYDAVKLPLNVEGWCGLISQPALPASIESRLLSLFGADLVVGYEMPEHLLRLLNRAGIAVIDVVLHPVRFLDDIIFALRTNRQDIHARLLRHEIQRNEMVRQAGFIKAKAAWMKPPLSLSPGALLLLGQVDTDRAAVDTSTGRLRNLADHAEGLLELIVRSSTTLFRPHPYQPTDSKSFALVKRLQSVRLTNANYYHLLSQNEIETVCALNSSGLVEAELFGKEAVWLAPPCYRFGTDQPEETGYGAAVAQDGAWYTPAFWEAVRLKTGLSEEHPVPLTPNRLRRSLNADWAFSTIDKVVA</sequence>
<accession>A0A212L9Q9</accession>
<name>A0A212L9Q9_9HYPH</name>
<dbReference type="EMBL" id="FMJD01000005">
    <property type="protein sequence ID" value="SCM74312.1"/>
    <property type="molecule type" value="Genomic_DNA"/>
</dbReference>
<organism evidence="1">
    <name type="scientific">uncultured Pleomorphomonas sp</name>
    <dbReference type="NCBI Taxonomy" id="442121"/>
    <lineage>
        <taxon>Bacteria</taxon>
        <taxon>Pseudomonadati</taxon>
        <taxon>Pseudomonadota</taxon>
        <taxon>Alphaproteobacteria</taxon>
        <taxon>Hyphomicrobiales</taxon>
        <taxon>Pleomorphomonadaceae</taxon>
        <taxon>Pleomorphomonas</taxon>
        <taxon>environmental samples</taxon>
    </lineage>
</organism>